<evidence type="ECO:0000313" key="3">
    <source>
        <dbReference type="Proteomes" id="UP000007819"/>
    </source>
</evidence>
<dbReference type="KEGG" id="api:100573979"/>
<evidence type="ECO:0000256" key="1">
    <source>
        <dbReference type="SAM" id="MobiDB-lite"/>
    </source>
</evidence>
<dbReference type="RefSeq" id="XP_003247644.1">
    <property type="nucleotide sequence ID" value="XM_003247596.3"/>
</dbReference>
<feature type="region of interest" description="Disordered" evidence="1">
    <location>
        <begin position="76"/>
        <end position="147"/>
    </location>
</feature>
<dbReference type="EnsemblMetazoa" id="XM_003247596.4">
    <property type="protein sequence ID" value="XP_003247644.1"/>
    <property type="gene ID" value="LOC100573979"/>
</dbReference>
<keyword evidence="3" id="KW-1185">Reference proteome</keyword>
<dbReference type="AlphaFoldDB" id="A0A8R2AFA7"/>
<reference evidence="3" key="1">
    <citation type="submission" date="2010-06" db="EMBL/GenBank/DDBJ databases">
        <authorList>
            <person name="Jiang H."/>
            <person name="Abraham K."/>
            <person name="Ali S."/>
            <person name="Alsbrooks S.L."/>
            <person name="Anim B.N."/>
            <person name="Anosike U.S."/>
            <person name="Attaway T."/>
            <person name="Bandaranaike D.P."/>
            <person name="Battles P.K."/>
            <person name="Bell S.N."/>
            <person name="Bell A.V."/>
            <person name="Beltran B."/>
            <person name="Bickham C."/>
            <person name="Bustamante Y."/>
            <person name="Caleb T."/>
            <person name="Canada A."/>
            <person name="Cardenas V."/>
            <person name="Carter K."/>
            <person name="Chacko J."/>
            <person name="Chandrabose M.N."/>
            <person name="Chavez D."/>
            <person name="Chavez A."/>
            <person name="Chen L."/>
            <person name="Chu H.-S."/>
            <person name="Claassen K.J."/>
            <person name="Cockrell R."/>
            <person name="Collins M."/>
            <person name="Cooper J.A."/>
            <person name="Cree A."/>
            <person name="Curry S.M."/>
            <person name="Da Y."/>
            <person name="Dao M.D."/>
            <person name="Das B."/>
            <person name="Davila M.-L."/>
            <person name="Davy-Carroll L."/>
            <person name="Denson S."/>
            <person name="Dinh H."/>
            <person name="Ebong V.E."/>
            <person name="Edwards J.R."/>
            <person name="Egan A."/>
            <person name="El-Daye J."/>
            <person name="Escobedo L."/>
            <person name="Fernandez S."/>
            <person name="Fernando P.R."/>
            <person name="Flagg N."/>
            <person name="Forbes L.D."/>
            <person name="Fowler R.G."/>
            <person name="Fu Q."/>
            <person name="Gabisi R.A."/>
            <person name="Ganer J."/>
            <person name="Garbino Pronczuk A."/>
            <person name="Garcia R.M."/>
            <person name="Garner T."/>
            <person name="Garrett T.E."/>
            <person name="Gonzalez D.A."/>
            <person name="Hamid H."/>
            <person name="Hawkins E.S."/>
            <person name="Hirani K."/>
            <person name="Hogues M.E."/>
            <person name="Hollins B."/>
            <person name="Hsiao C.-H."/>
            <person name="Jabil R."/>
            <person name="James M.L."/>
            <person name="Jhangiani S.N."/>
            <person name="Johnson B."/>
            <person name="Johnson Q."/>
            <person name="Joshi V."/>
            <person name="Kalu J.B."/>
            <person name="Kam C."/>
            <person name="Kashfia A."/>
            <person name="Keebler J."/>
            <person name="Kisamo H."/>
            <person name="Kovar C.L."/>
            <person name="Lago L.A."/>
            <person name="Lai C.-Y."/>
            <person name="Laidlaw J."/>
            <person name="Lara F."/>
            <person name="Le T.-K."/>
            <person name="Lee S.L."/>
            <person name="Legall F.H."/>
            <person name="Lemon S.J."/>
            <person name="Lewis L.R."/>
            <person name="Li B."/>
            <person name="Liu Y."/>
            <person name="Liu Y.-S."/>
            <person name="Lopez J."/>
            <person name="Lozado R.J."/>
            <person name="Lu J."/>
            <person name="Madu R.C."/>
            <person name="Maheshwari M."/>
            <person name="Maheshwari R."/>
            <person name="Malloy K."/>
            <person name="Martinez E."/>
            <person name="Mathew T."/>
            <person name="Mercado I.C."/>
            <person name="Mercado C."/>
            <person name="Meyer B."/>
            <person name="Montgomery K."/>
            <person name="Morgan M.B."/>
            <person name="Munidasa M."/>
            <person name="Nazareth L.V."/>
            <person name="Nelson J."/>
            <person name="Ng B.M."/>
            <person name="Nguyen N.B."/>
            <person name="Nguyen P.Q."/>
            <person name="Nguyen T."/>
            <person name="Obregon M."/>
            <person name="Okwuonu G.O."/>
            <person name="Onwere C.G."/>
            <person name="Orozco G."/>
            <person name="Parra A."/>
            <person name="Patel S."/>
            <person name="Patil S."/>
            <person name="Perez A."/>
            <person name="Perez Y."/>
            <person name="Pham C."/>
            <person name="Primus E.L."/>
            <person name="Pu L.-L."/>
            <person name="Puazo M."/>
            <person name="Qin X."/>
            <person name="Quiroz J.B."/>
            <person name="Reese J."/>
            <person name="Richards S."/>
            <person name="Rives C.M."/>
            <person name="Robberts R."/>
            <person name="Ruiz S.J."/>
            <person name="Ruiz M.J."/>
            <person name="Santibanez J."/>
            <person name="Schneider B.W."/>
            <person name="Sisson I."/>
            <person name="Smith M."/>
            <person name="Sodergren E."/>
            <person name="Song X.-Z."/>
            <person name="Song B.B."/>
            <person name="Summersgill H."/>
            <person name="Thelus R."/>
            <person name="Thornton R.D."/>
            <person name="Trejos Z.Y."/>
            <person name="Usmani K."/>
            <person name="Vattathil S."/>
            <person name="Villasana D."/>
            <person name="Walker D.L."/>
            <person name="Wang S."/>
            <person name="Wang K."/>
            <person name="White C.S."/>
            <person name="Williams A.C."/>
            <person name="Williamson J."/>
            <person name="Wilson K."/>
            <person name="Woghiren I.O."/>
            <person name="Woodworth J.R."/>
            <person name="Worley K.C."/>
            <person name="Wright R.A."/>
            <person name="Wu W."/>
            <person name="Young L."/>
            <person name="Zhang L."/>
            <person name="Zhang J."/>
            <person name="Zhu Y."/>
            <person name="Muzny D.M."/>
            <person name="Weinstock G."/>
            <person name="Gibbs R.A."/>
        </authorList>
    </citation>
    <scope>NUCLEOTIDE SEQUENCE [LARGE SCALE GENOMIC DNA]</scope>
    <source>
        <strain evidence="3">LSR1</strain>
    </source>
</reference>
<protein>
    <submittedName>
        <fullName evidence="2">Uncharacterized protein</fullName>
    </submittedName>
</protein>
<accession>A0A8R2AFA7</accession>
<dbReference type="Proteomes" id="UP000007819">
    <property type="component" value="Chromosome A1"/>
</dbReference>
<sequence length="147" mass="16214">MSCQQLTAVCVFMTTCQIASGQLSFSQRLALSRNYPRSMLNHGVLRRPPFGYHYETRRHISNTYPRNSYKIRYGLSNIVRNNNRGSSSPSKGGRKNPKRKKKKKSDGEDDGETPDDTSPPDKSPPDGSPPAESPPAEASPPAESPPP</sequence>
<feature type="compositionally biased region" description="Basic residues" evidence="1">
    <location>
        <begin position="92"/>
        <end position="104"/>
    </location>
</feature>
<name>A0A8R2AFA7_ACYPI</name>
<proteinExistence type="predicted"/>
<reference evidence="2" key="2">
    <citation type="submission" date="2022-06" db="UniProtKB">
        <authorList>
            <consortium name="EnsemblMetazoa"/>
        </authorList>
    </citation>
    <scope>IDENTIFICATION</scope>
</reference>
<feature type="compositionally biased region" description="Low complexity" evidence="1">
    <location>
        <begin position="80"/>
        <end position="91"/>
    </location>
</feature>
<evidence type="ECO:0000313" key="2">
    <source>
        <dbReference type="EnsemblMetazoa" id="XP_003247644.1"/>
    </source>
</evidence>
<dbReference type="OrthoDB" id="6624010at2759"/>
<organism evidence="2 3">
    <name type="scientific">Acyrthosiphon pisum</name>
    <name type="common">Pea aphid</name>
    <dbReference type="NCBI Taxonomy" id="7029"/>
    <lineage>
        <taxon>Eukaryota</taxon>
        <taxon>Metazoa</taxon>
        <taxon>Ecdysozoa</taxon>
        <taxon>Arthropoda</taxon>
        <taxon>Hexapoda</taxon>
        <taxon>Insecta</taxon>
        <taxon>Pterygota</taxon>
        <taxon>Neoptera</taxon>
        <taxon>Paraneoptera</taxon>
        <taxon>Hemiptera</taxon>
        <taxon>Sternorrhyncha</taxon>
        <taxon>Aphidomorpha</taxon>
        <taxon>Aphidoidea</taxon>
        <taxon>Aphididae</taxon>
        <taxon>Macrosiphini</taxon>
        <taxon>Acyrthosiphon</taxon>
    </lineage>
</organism>
<dbReference type="GeneID" id="100573979"/>